<proteinExistence type="predicted"/>
<name>A0A4C1VFL1_EUMVA</name>
<evidence type="ECO:0000256" key="1">
    <source>
        <dbReference type="SAM" id="MobiDB-lite"/>
    </source>
</evidence>
<comment type="caution">
    <text evidence="2">The sequence shown here is derived from an EMBL/GenBank/DDBJ whole genome shotgun (WGS) entry which is preliminary data.</text>
</comment>
<sequence>MALRASDELDYAQVRPRAGMRPARGVESCTRRDFRGPAPLGRSSPAALPARRFVDAIWRGDTTLTQYRREVTSSAVTFSLGMGVSIDHSISPLPSFDILFLFKKPLTHEGIAWDCDCRWAAMTIYSGGSQVHLVLENII</sequence>
<keyword evidence="3" id="KW-1185">Reference proteome</keyword>
<dbReference type="EMBL" id="BGZK01000322">
    <property type="protein sequence ID" value="GBP36754.1"/>
    <property type="molecule type" value="Genomic_DNA"/>
</dbReference>
<accession>A0A4C1VFL1</accession>
<organism evidence="2 3">
    <name type="scientific">Eumeta variegata</name>
    <name type="common">Bagworm moth</name>
    <name type="synonym">Eumeta japonica</name>
    <dbReference type="NCBI Taxonomy" id="151549"/>
    <lineage>
        <taxon>Eukaryota</taxon>
        <taxon>Metazoa</taxon>
        <taxon>Ecdysozoa</taxon>
        <taxon>Arthropoda</taxon>
        <taxon>Hexapoda</taxon>
        <taxon>Insecta</taxon>
        <taxon>Pterygota</taxon>
        <taxon>Neoptera</taxon>
        <taxon>Endopterygota</taxon>
        <taxon>Lepidoptera</taxon>
        <taxon>Glossata</taxon>
        <taxon>Ditrysia</taxon>
        <taxon>Tineoidea</taxon>
        <taxon>Psychidae</taxon>
        <taxon>Oiketicinae</taxon>
        <taxon>Eumeta</taxon>
    </lineage>
</organism>
<feature type="region of interest" description="Disordered" evidence="1">
    <location>
        <begin position="22"/>
        <end position="45"/>
    </location>
</feature>
<dbReference type="AlphaFoldDB" id="A0A4C1VFL1"/>
<gene>
    <name evidence="2" type="ORF">EVAR_24757_1</name>
</gene>
<protein>
    <submittedName>
        <fullName evidence="2">Uncharacterized protein</fullName>
    </submittedName>
</protein>
<evidence type="ECO:0000313" key="3">
    <source>
        <dbReference type="Proteomes" id="UP000299102"/>
    </source>
</evidence>
<dbReference type="Proteomes" id="UP000299102">
    <property type="component" value="Unassembled WGS sequence"/>
</dbReference>
<evidence type="ECO:0000313" key="2">
    <source>
        <dbReference type="EMBL" id="GBP36754.1"/>
    </source>
</evidence>
<reference evidence="2 3" key="1">
    <citation type="journal article" date="2019" name="Commun. Biol.">
        <title>The bagworm genome reveals a unique fibroin gene that provides high tensile strength.</title>
        <authorList>
            <person name="Kono N."/>
            <person name="Nakamura H."/>
            <person name="Ohtoshi R."/>
            <person name="Tomita M."/>
            <person name="Numata K."/>
            <person name="Arakawa K."/>
        </authorList>
    </citation>
    <scope>NUCLEOTIDE SEQUENCE [LARGE SCALE GENOMIC DNA]</scope>
</reference>